<organism evidence="8 9">
    <name type="scientific">Dictyobacter alpinus</name>
    <dbReference type="NCBI Taxonomy" id="2014873"/>
    <lineage>
        <taxon>Bacteria</taxon>
        <taxon>Bacillati</taxon>
        <taxon>Chloroflexota</taxon>
        <taxon>Ktedonobacteria</taxon>
        <taxon>Ktedonobacterales</taxon>
        <taxon>Dictyobacteraceae</taxon>
        <taxon>Dictyobacter</taxon>
    </lineage>
</organism>
<dbReference type="RefSeq" id="WP_126631231.1">
    <property type="nucleotide sequence ID" value="NZ_BIFT01000002.1"/>
</dbReference>
<dbReference type="Pfam" id="PF00012">
    <property type="entry name" value="HSP70"/>
    <property type="match status" value="3"/>
</dbReference>
<evidence type="ECO:0000313" key="8">
    <source>
        <dbReference type="EMBL" id="GCE31244.1"/>
    </source>
</evidence>
<evidence type="ECO:0000256" key="2">
    <source>
        <dbReference type="ARBA" id="ARBA00022553"/>
    </source>
</evidence>
<evidence type="ECO:0000256" key="7">
    <source>
        <dbReference type="RuleBase" id="RU003322"/>
    </source>
</evidence>
<dbReference type="FunFam" id="3.90.640.10:FF:000003">
    <property type="entry name" value="Molecular chaperone DnaK"/>
    <property type="match status" value="1"/>
</dbReference>
<accession>A0A402BIM1</accession>
<gene>
    <name evidence="8" type="primary">dnaK_6</name>
    <name evidence="8" type="ORF">KDA_67280</name>
</gene>
<comment type="similarity">
    <text evidence="1 7">Belongs to the heat shock protein 70 family.</text>
</comment>
<dbReference type="PRINTS" id="PR00301">
    <property type="entry name" value="HEATSHOCK70"/>
</dbReference>
<proteinExistence type="inferred from homology"/>
<evidence type="ECO:0000256" key="1">
    <source>
        <dbReference type="ARBA" id="ARBA00007381"/>
    </source>
</evidence>
<dbReference type="EMBL" id="BIFT01000002">
    <property type="protein sequence ID" value="GCE31244.1"/>
    <property type="molecule type" value="Genomic_DNA"/>
</dbReference>
<keyword evidence="6" id="KW-0143">Chaperone</keyword>
<dbReference type="GO" id="GO:0005524">
    <property type="term" value="F:ATP binding"/>
    <property type="evidence" value="ECO:0007669"/>
    <property type="project" value="UniProtKB-KW"/>
</dbReference>
<protein>
    <submittedName>
        <fullName evidence="8">Molecular chaperone DnaK</fullName>
    </submittedName>
</protein>
<dbReference type="Gene3D" id="2.60.34.10">
    <property type="entry name" value="Substrate Binding Domain Of DNAk, Chain A, domain 1"/>
    <property type="match status" value="1"/>
</dbReference>
<keyword evidence="3 7" id="KW-0547">Nucleotide-binding</keyword>
<dbReference type="Gene3D" id="3.30.420.40">
    <property type="match status" value="2"/>
</dbReference>
<dbReference type="InterPro" id="IPR013126">
    <property type="entry name" value="Hsp_70_fam"/>
</dbReference>
<dbReference type="InterPro" id="IPR018181">
    <property type="entry name" value="Heat_shock_70_CS"/>
</dbReference>
<dbReference type="SUPFAM" id="SSF53067">
    <property type="entry name" value="Actin-like ATPase domain"/>
    <property type="match status" value="2"/>
</dbReference>
<dbReference type="OrthoDB" id="9766019at2"/>
<evidence type="ECO:0000313" key="9">
    <source>
        <dbReference type="Proteomes" id="UP000287171"/>
    </source>
</evidence>
<name>A0A402BIM1_9CHLR</name>
<dbReference type="GO" id="GO:0140662">
    <property type="term" value="F:ATP-dependent protein folding chaperone"/>
    <property type="evidence" value="ECO:0007669"/>
    <property type="project" value="InterPro"/>
</dbReference>
<evidence type="ECO:0000256" key="6">
    <source>
        <dbReference type="ARBA" id="ARBA00023186"/>
    </source>
</evidence>
<keyword evidence="2" id="KW-0597">Phosphoprotein</keyword>
<dbReference type="AlphaFoldDB" id="A0A402BIM1"/>
<dbReference type="InterPro" id="IPR043129">
    <property type="entry name" value="ATPase_NBD"/>
</dbReference>
<sequence>MTAEYIPTIFGIDLGTTYSCISYMDQYGKPVIVSLEDGGTILPSVVRFEGEQRIVGMEAKNSAVLFPDQVVREVKRHMGQPDWRFFYKRIEYTAEEISSYILRKLVLDAERYLHVPVKDVVITCPAYFGILQRDATVRAGELAGLVVREIINEPTAAAITYGLQNEKDQTILVYDLGGGTFDTTVITVKAGEIAVVATGGDDNLGGRNWDEGLLVYLAEQWQALSGSNSDPTDSPESLQDLWSKAEVAKITLSSRLHTTVTVTHEGKRVSVPLSREKFAFLTSHLLEKTIKFTQETMYNARMRDCEHYDQIILVGGSTRMPQVAERLASEFNIPLRIFEPDTAVARGAAIYGYKLFLDEKIAWRLEQMGEQKSGPQQPQPRSSVIPEDLRTAQAEVAKNDGMPFETVKKFNEMTVSNVTSHSFGVIVRDVATNEEIISNIIMINDTLPMTESKTFYTTIPNQEVVEMKIVENTQFEHRVFELAKGQEVGKVSLHLPPRLPVQSPIEVSFTLQRDGRLSTTAREPKSNRQVMVYIQTDRVMSSEQYQAARQRSSGVSIS</sequence>
<keyword evidence="4 7" id="KW-0067">ATP-binding</keyword>
<dbReference type="CDD" id="cd24029">
    <property type="entry name" value="ASKHA_NBD_HSP70_DnaK_HscA_HscC"/>
    <property type="match status" value="1"/>
</dbReference>
<dbReference type="PANTHER" id="PTHR19375">
    <property type="entry name" value="HEAT SHOCK PROTEIN 70KDA"/>
    <property type="match status" value="1"/>
</dbReference>
<dbReference type="Gene3D" id="3.90.640.10">
    <property type="entry name" value="Actin, Chain A, domain 4"/>
    <property type="match status" value="1"/>
</dbReference>
<keyword evidence="5" id="KW-0346">Stress response</keyword>
<evidence type="ECO:0000256" key="5">
    <source>
        <dbReference type="ARBA" id="ARBA00023016"/>
    </source>
</evidence>
<dbReference type="InterPro" id="IPR029047">
    <property type="entry name" value="HSP70_peptide-bd_sf"/>
</dbReference>
<comment type="caution">
    <text evidence="8">The sequence shown here is derived from an EMBL/GenBank/DDBJ whole genome shotgun (WGS) entry which is preliminary data.</text>
</comment>
<dbReference type="SUPFAM" id="SSF100920">
    <property type="entry name" value="Heat shock protein 70kD (HSP70), peptide-binding domain"/>
    <property type="match status" value="1"/>
</dbReference>
<keyword evidence="9" id="KW-1185">Reference proteome</keyword>
<evidence type="ECO:0000256" key="4">
    <source>
        <dbReference type="ARBA" id="ARBA00022840"/>
    </source>
</evidence>
<dbReference type="PROSITE" id="PS00297">
    <property type="entry name" value="HSP70_1"/>
    <property type="match status" value="1"/>
</dbReference>
<dbReference type="PROSITE" id="PS01036">
    <property type="entry name" value="HSP70_3"/>
    <property type="match status" value="1"/>
</dbReference>
<dbReference type="Proteomes" id="UP000287171">
    <property type="component" value="Unassembled WGS sequence"/>
</dbReference>
<reference evidence="9" key="1">
    <citation type="submission" date="2018-12" db="EMBL/GenBank/DDBJ databases">
        <title>Tengunoibacter tsumagoiensis gen. nov., sp. nov., Dictyobacter kobayashii sp. nov., D. alpinus sp. nov., and D. joshuensis sp. nov. and description of Dictyobacteraceae fam. nov. within the order Ktedonobacterales isolated from Tengu-no-mugimeshi.</title>
        <authorList>
            <person name="Wang C.M."/>
            <person name="Zheng Y."/>
            <person name="Sakai Y."/>
            <person name="Toyoda A."/>
            <person name="Minakuchi Y."/>
            <person name="Abe K."/>
            <person name="Yokota A."/>
            <person name="Yabe S."/>
        </authorList>
    </citation>
    <scope>NUCLEOTIDE SEQUENCE [LARGE SCALE GENOMIC DNA]</scope>
    <source>
        <strain evidence="9">Uno16</strain>
    </source>
</reference>
<evidence type="ECO:0000256" key="3">
    <source>
        <dbReference type="ARBA" id="ARBA00022741"/>
    </source>
</evidence>
<dbReference type="FunFam" id="3.30.420.40:FF:000071">
    <property type="entry name" value="Molecular chaperone DnaK"/>
    <property type="match status" value="1"/>
</dbReference>
<dbReference type="PROSITE" id="PS00329">
    <property type="entry name" value="HSP70_2"/>
    <property type="match status" value="1"/>
</dbReference>